<keyword evidence="2" id="KW-0479">Metal-binding</keyword>
<dbReference type="PANTHER" id="PTHR24391">
    <property type="entry name" value="HISTONE H4 TRANSCRIPTION FACTOR-RELATED"/>
    <property type="match status" value="1"/>
</dbReference>
<feature type="compositionally biased region" description="Polar residues" evidence="9">
    <location>
        <begin position="580"/>
        <end position="593"/>
    </location>
</feature>
<dbReference type="InterPro" id="IPR013087">
    <property type="entry name" value="Znf_C2H2_type"/>
</dbReference>
<keyword evidence="3" id="KW-0677">Repeat</keyword>
<feature type="compositionally biased region" description="Basic residues" evidence="9">
    <location>
        <begin position="560"/>
        <end position="579"/>
    </location>
</feature>
<keyword evidence="11" id="KW-1185">Reference proteome</keyword>
<dbReference type="OrthoDB" id="10039931at2759"/>
<feature type="domain" description="C2H2-type" evidence="10">
    <location>
        <begin position="297"/>
        <end position="324"/>
    </location>
</feature>
<feature type="compositionally biased region" description="Basic residues" evidence="9">
    <location>
        <begin position="603"/>
        <end position="613"/>
    </location>
</feature>
<dbReference type="GO" id="GO:0005634">
    <property type="term" value="C:nucleus"/>
    <property type="evidence" value="ECO:0007669"/>
    <property type="project" value="UniProtKB-SubCell"/>
</dbReference>
<dbReference type="SMART" id="SM00355">
    <property type="entry name" value="ZnF_C2H2"/>
    <property type="match status" value="10"/>
</dbReference>
<feature type="region of interest" description="Disordered" evidence="9">
    <location>
        <begin position="1"/>
        <end position="77"/>
    </location>
</feature>
<evidence type="ECO:0000256" key="1">
    <source>
        <dbReference type="ARBA" id="ARBA00004123"/>
    </source>
</evidence>
<dbReference type="PROSITE" id="PS50157">
    <property type="entry name" value="ZINC_FINGER_C2H2_2"/>
    <property type="match status" value="5"/>
</dbReference>
<dbReference type="InterPro" id="IPR051574">
    <property type="entry name" value="ZnF_E-box_Homeobox"/>
</dbReference>
<dbReference type="PROSITE" id="PS00028">
    <property type="entry name" value="ZINC_FINGER_C2H2_1"/>
    <property type="match status" value="4"/>
</dbReference>
<evidence type="ECO:0000256" key="6">
    <source>
        <dbReference type="ARBA" id="ARBA00023125"/>
    </source>
</evidence>
<feature type="domain" description="C2H2-type" evidence="10">
    <location>
        <begin position="410"/>
        <end position="438"/>
    </location>
</feature>
<dbReference type="GO" id="GO:0045892">
    <property type="term" value="P:negative regulation of DNA-templated transcription"/>
    <property type="evidence" value="ECO:0007669"/>
    <property type="project" value="UniProtKB-ARBA"/>
</dbReference>
<dbReference type="AlphaFoldDB" id="A0A9W2YUJ9"/>
<dbReference type="InterPro" id="IPR036236">
    <property type="entry name" value="Znf_C2H2_sf"/>
</dbReference>
<evidence type="ECO:0000256" key="2">
    <source>
        <dbReference type="ARBA" id="ARBA00022723"/>
    </source>
</evidence>
<evidence type="ECO:0000256" key="8">
    <source>
        <dbReference type="PROSITE-ProRule" id="PRU00042"/>
    </source>
</evidence>
<name>A0A9W2YUJ9_BIOGL</name>
<evidence type="ECO:0000256" key="3">
    <source>
        <dbReference type="ARBA" id="ARBA00022737"/>
    </source>
</evidence>
<feature type="compositionally biased region" description="Polar residues" evidence="9">
    <location>
        <begin position="615"/>
        <end position="637"/>
    </location>
</feature>
<comment type="subcellular location">
    <subcellularLocation>
        <location evidence="1">Nucleus</location>
    </subcellularLocation>
</comment>
<dbReference type="PANTHER" id="PTHR24391:SF18">
    <property type="entry name" value="EG:115C2.6 PROTEIN"/>
    <property type="match status" value="1"/>
</dbReference>
<dbReference type="RefSeq" id="XP_055866413.1">
    <property type="nucleotide sequence ID" value="XM_056010438.1"/>
</dbReference>
<keyword evidence="6" id="KW-0238">DNA-binding</keyword>
<evidence type="ECO:0000256" key="4">
    <source>
        <dbReference type="ARBA" id="ARBA00022771"/>
    </source>
</evidence>
<evidence type="ECO:0000256" key="9">
    <source>
        <dbReference type="SAM" id="MobiDB-lite"/>
    </source>
</evidence>
<sequence length="922" mass="104138">MSQNSDGSNSNESYDDNESRLAIAHYKTTRSRSKSSVAVGSVGYSTSSSTTTRSRSRSKSVSNSNNEDESSQSSSSGKKINKYILRKASDADFKYICEWNGCQQITNSMNEFNHHVTKHLLSYKQQLDLNIHQGSYHFDCQWQECNAVFEGQIEDICRHVFYHTFHQYLKFLGRHIQQTENLKSCALDTHSRNVIPELPERLMCRWQDCGLIYDNPYIFYSHVCHHCEDYNKEMDSFACRWEGCDVSKRFWYKMKEHIRSHTQAKVVACPTCGSLFANNTRYIDHLLRQGHVTEQKFECSHCGNRFGSERILRDHMRHHVNHYKCPMCNMTCHSPSAVREHVRYRHTEERSYHCDKCEHRAKTQTDLRRHMLVHQEERRLSCRRGCHMVFNTSDELRRHHATHGIKKQEFGCHICAERFTRANTLTKHLMEMHNYSWPSGHRKFKYVRHDDGIKRLQTIRYESIEVSKMVVNQVLASQQGNTSSGALCTVSPLTSAPKADNGPVATPSYQVQGSGVGPHIGTLLKVPQDCNLHGTRKRNTQTRRANTGATTSSSDSPYKQKGRKMAQLKATFKRKRSTKKATASESIGEQNTSLEDENNELKPKRRKRDKKSRSVTEVTSGLNKRSNNRVTASTEENSTFTAIRVQATGSRQAEFKPALGHIWSETLRNGTDQSSKFQVDSISSEGAVEGIDTLGTRIVLPADFHKAADILHSEIQNKNSCSSSLPPIRLAQSGGCSVVVNDQVSGHIVKAEPEEIWSGVVKQVLAKNNQFVTSASPRTVTVDHSGTTVVLPPDFYHSGDTSQSETQNWSVTIRSARDKTTAFSGNSLQSDWYSSSQSSPVKQEHMTLTSAAQSSLMTQIKPDARLYDKTRSELAANISMNLLKDPTSYSWASTNDLKGGELYNLEMLGEVALSAQGLATGK</sequence>
<proteinExistence type="predicted"/>
<dbReference type="SUPFAM" id="SSF57667">
    <property type="entry name" value="beta-beta-alpha zinc fingers"/>
    <property type="match status" value="3"/>
</dbReference>
<evidence type="ECO:0000259" key="10">
    <source>
        <dbReference type="PROSITE" id="PS50157"/>
    </source>
</evidence>
<organism evidence="11 12">
    <name type="scientific">Biomphalaria glabrata</name>
    <name type="common">Bloodfluke planorb</name>
    <name type="synonym">Freshwater snail</name>
    <dbReference type="NCBI Taxonomy" id="6526"/>
    <lineage>
        <taxon>Eukaryota</taxon>
        <taxon>Metazoa</taxon>
        <taxon>Spiralia</taxon>
        <taxon>Lophotrochozoa</taxon>
        <taxon>Mollusca</taxon>
        <taxon>Gastropoda</taxon>
        <taxon>Heterobranchia</taxon>
        <taxon>Euthyneura</taxon>
        <taxon>Panpulmonata</taxon>
        <taxon>Hygrophila</taxon>
        <taxon>Lymnaeoidea</taxon>
        <taxon>Planorbidae</taxon>
        <taxon>Biomphalaria</taxon>
    </lineage>
</organism>
<feature type="domain" description="C2H2-type" evidence="10">
    <location>
        <begin position="380"/>
        <end position="408"/>
    </location>
</feature>
<keyword evidence="5" id="KW-0862">Zinc</keyword>
<feature type="compositionally biased region" description="Low complexity" evidence="9">
    <location>
        <begin position="1"/>
        <end position="12"/>
    </location>
</feature>
<feature type="region of interest" description="Disordered" evidence="9">
    <location>
        <begin position="532"/>
        <end position="637"/>
    </location>
</feature>
<gene>
    <name evidence="12" type="primary">LOC106055165</name>
</gene>
<reference evidence="12" key="1">
    <citation type="submission" date="2025-08" db="UniProtKB">
        <authorList>
            <consortium name="RefSeq"/>
        </authorList>
    </citation>
    <scope>IDENTIFICATION</scope>
</reference>
<keyword evidence="4 8" id="KW-0863">Zinc-finger</keyword>
<feature type="domain" description="C2H2-type" evidence="10">
    <location>
        <begin position="323"/>
        <end position="351"/>
    </location>
</feature>
<evidence type="ECO:0000313" key="11">
    <source>
        <dbReference type="Proteomes" id="UP001165740"/>
    </source>
</evidence>
<dbReference type="GO" id="GO:0008270">
    <property type="term" value="F:zinc ion binding"/>
    <property type="evidence" value="ECO:0007669"/>
    <property type="project" value="UniProtKB-KW"/>
</dbReference>
<dbReference type="Gene3D" id="3.30.160.60">
    <property type="entry name" value="Classic Zinc Finger"/>
    <property type="match status" value="4"/>
</dbReference>
<evidence type="ECO:0000256" key="5">
    <source>
        <dbReference type="ARBA" id="ARBA00022833"/>
    </source>
</evidence>
<protein>
    <submittedName>
        <fullName evidence="12">Uncharacterized protein LOC106055165</fullName>
    </submittedName>
</protein>
<dbReference type="Proteomes" id="UP001165740">
    <property type="component" value="Chromosome 14"/>
</dbReference>
<dbReference type="GO" id="GO:0000981">
    <property type="term" value="F:DNA-binding transcription factor activity, RNA polymerase II-specific"/>
    <property type="evidence" value="ECO:0007669"/>
    <property type="project" value="TreeGrafter"/>
</dbReference>
<accession>A0A9W2YUJ9</accession>
<feature type="compositionally biased region" description="Low complexity" evidence="9">
    <location>
        <begin position="34"/>
        <end position="77"/>
    </location>
</feature>
<feature type="domain" description="C2H2-type" evidence="10">
    <location>
        <begin position="352"/>
        <end position="379"/>
    </location>
</feature>
<dbReference type="GO" id="GO:0000978">
    <property type="term" value="F:RNA polymerase II cis-regulatory region sequence-specific DNA binding"/>
    <property type="evidence" value="ECO:0007669"/>
    <property type="project" value="TreeGrafter"/>
</dbReference>
<dbReference type="OMA" id="HICAERF"/>
<evidence type="ECO:0000313" key="12">
    <source>
        <dbReference type="RefSeq" id="XP_055866413.1"/>
    </source>
</evidence>
<dbReference type="GeneID" id="106055165"/>
<keyword evidence="7" id="KW-0539">Nucleus</keyword>
<evidence type="ECO:0000256" key="7">
    <source>
        <dbReference type="ARBA" id="ARBA00023242"/>
    </source>
</evidence>
<feature type="compositionally biased region" description="Polar residues" evidence="9">
    <location>
        <begin position="542"/>
        <end position="557"/>
    </location>
</feature>